<dbReference type="InterPro" id="IPR004358">
    <property type="entry name" value="Sig_transdc_His_kin-like_C"/>
</dbReference>
<dbReference type="PROSITE" id="PS50109">
    <property type="entry name" value="HIS_KIN"/>
    <property type="match status" value="1"/>
</dbReference>
<feature type="modified residue" description="4-aspartylphosphate" evidence="8">
    <location>
        <position position="59"/>
    </location>
</feature>
<dbReference type="InterPro" id="IPR005467">
    <property type="entry name" value="His_kinase_dom"/>
</dbReference>
<dbReference type="SUPFAM" id="SSF52172">
    <property type="entry name" value="CheY-like"/>
    <property type="match status" value="2"/>
</dbReference>
<dbReference type="InterPro" id="IPR036890">
    <property type="entry name" value="HATPase_C_sf"/>
</dbReference>
<dbReference type="Proteomes" id="UP000217895">
    <property type="component" value="Chromosome"/>
</dbReference>
<dbReference type="SMART" id="SM00387">
    <property type="entry name" value="HATPase_c"/>
    <property type="match status" value="1"/>
</dbReference>
<evidence type="ECO:0000313" key="14">
    <source>
        <dbReference type="EMBL" id="BAY57694.1"/>
    </source>
</evidence>
<dbReference type="Gene3D" id="1.10.287.130">
    <property type="match status" value="1"/>
</dbReference>
<feature type="domain" description="PAS" evidence="12">
    <location>
        <begin position="146"/>
        <end position="218"/>
    </location>
</feature>
<evidence type="ECO:0000259" key="12">
    <source>
        <dbReference type="PROSITE" id="PS50112"/>
    </source>
</evidence>
<proteinExistence type="inferred from homology"/>
<dbReference type="PROSITE" id="PS50112">
    <property type="entry name" value="PAS"/>
    <property type="match status" value="2"/>
</dbReference>
<gene>
    <name evidence="14" type="ORF">NIES2135_45650</name>
</gene>
<feature type="domain" description="Histidine kinase" evidence="10">
    <location>
        <begin position="552"/>
        <end position="770"/>
    </location>
</feature>
<dbReference type="SMART" id="SM00388">
    <property type="entry name" value="HisKA"/>
    <property type="match status" value="1"/>
</dbReference>
<feature type="domain" description="PAC" evidence="13">
    <location>
        <begin position="222"/>
        <end position="274"/>
    </location>
</feature>
<dbReference type="InterPro" id="IPR003594">
    <property type="entry name" value="HATPase_dom"/>
</dbReference>
<evidence type="ECO:0000256" key="5">
    <source>
        <dbReference type="ARBA" id="ARBA00022777"/>
    </source>
</evidence>
<evidence type="ECO:0000256" key="9">
    <source>
        <dbReference type="SAM" id="Coils"/>
    </source>
</evidence>
<dbReference type="InterPro" id="IPR001610">
    <property type="entry name" value="PAC"/>
</dbReference>
<dbReference type="Gene3D" id="3.40.50.2300">
    <property type="match status" value="2"/>
</dbReference>
<dbReference type="Pfam" id="PF08448">
    <property type="entry name" value="PAS_4"/>
    <property type="match status" value="1"/>
</dbReference>
<dbReference type="InterPro" id="IPR000700">
    <property type="entry name" value="PAS-assoc_C"/>
</dbReference>
<keyword evidence="6" id="KW-0902">Two-component regulatory system</keyword>
<feature type="coiled-coil region" evidence="9">
    <location>
        <begin position="129"/>
        <end position="156"/>
    </location>
</feature>
<dbReference type="InterPro" id="IPR011006">
    <property type="entry name" value="CheY-like_superfamily"/>
</dbReference>
<dbReference type="Gene3D" id="3.30.565.10">
    <property type="entry name" value="Histidine kinase-like ATPase, C-terminal domain"/>
    <property type="match status" value="1"/>
</dbReference>
<keyword evidence="5" id="KW-0418">Kinase</keyword>
<keyword evidence="4 8" id="KW-0597">Phosphoprotein</keyword>
<dbReference type="CDD" id="cd16922">
    <property type="entry name" value="HATPase_EvgS-ArcB-TorS-like"/>
    <property type="match status" value="1"/>
</dbReference>
<dbReference type="Pfam" id="PF00072">
    <property type="entry name" value="Response_reg"/>
    <property type="match status" value="2"/>
</dbReference>
<comment type="catalytic activity">
    <reaction evidence="1">
        <text>ATP + protein L-histidine = ADP + protein N-phospho-L-histidine.</text>
        <dbReference type="EC" id="2.7.13.3"/>
    </reaction>
</comment>
<dbReference type="SUPFAM" id="SSF47384">
    <property type="entry name" value="Homodimeric domain of signal transducing histidine kinase"/>
    <property type="match status" value="1"/>
</dbReference>
<dbReference type="Pfam" id="PF00512">
    <property type="entry name" value="HisKA"/>
    <property type="match status" value="1"/>
</dbReference>
<comment type="similarity">
    <text evidence="2">In the N-terminal section; belongs to the phytochrome family.</text>
</comment>
<evidence type="ECO:0000256" key="3">
    <source>
        <dbReference type="ARBA" id="ARBA00012438"/>
    </source>
</evidence>
<evidence type="ECO:0000259" key="11">
    <source>
        <dbReference type="PROSITE" id="PS50110"/>
    </source>
</evidence>
<feature type="domain" description="PAS" evidence="12">
    <location>
        <begin position="404"/>
        <end position="446"/>
    </location>
</feature>
<evidence type="ECO:0000256" key="2">
    <source>
        <dbReference type="ARBA" id="ARBA00006402"/>
    </source>
</evidence>
<protein>
    <recommendedName>
        <fullName evidence="7">Circadian input-output histidine kinase CikA</fullName>
        <ecNumber evidence="3">2.7.13.3</ecNumber>
    </recommendedName>
</protein>
<dbReference type="Pfam" id="PF13426">
    <property type="entry name" value="PAS_9"/>
    <property type="match status" value="1"/>
</dbReference>
<evidence type="ECO:0000256" key="7">
    <source>
        <dbReference type="ARBA" id="ARBA00074306"/>
    </source>
</evidence>
<feature type="domain" description="Response regulatory" evidence="11">
    <location>
        <begin position="791"/>
        <end position="907"/>
    </location>
</feature>
<reference evidence="14 15" key="1">
    <citation type="submission" date="2017-06" db="EMBL/GenBank/DDBJ databases">
        <title>Genome sequencing of cyanobaciteial culture collection at National Institute for Environmental Studies (NIES).</title>
        <authorList>
            <person name="Hirose Y."/>
            <person name="Shimura Y."/>
            <person name="Fujisawa T."/>
            <person name="Nakamura Y."/>
            <person name="Kawachi M."/>
        </authorList>
    </citation>
    <scope>NUCLEOTIDE SEQUENCE [LARGE SCALE GENOMIC DNA]</scope>
    <source>
        <strain evidence="14 15">NIES-2135</strain>
    </source>
</reference>
<organism evidence="14 15">
    <name type="scientific">Leptolyngbya boryana NIES-2135</name>
    <dbReference type="NCBI Taxonomy" id="1973484"/>
    <lineage>
        <taxon>Bacteria</taxon>
        <taxon>Bacillati</taxon>
        <taxon>Cyanobacteriota</taxon>
        <taxon>Cyanophyceae</taxon>
        <taxon>Leptolyngbyales</taxon>
        <taxon>Leptolyngbyaceae</taxon>
        <taxon>Leptolyngbya group</taxon>
        <taxon>Leptolyngbya</taxon>
    </lineage>
</organism>
<evidence type="ECO:0000259" key="10">
    <source>
        <dbReference type="PROSITE" id="PS50109"/>
    </source>
</evidence>
<dbReference type="CDD" id="cd00130">
    <property type="entry name" value="PAS"/>
    <property type="match status" value="3"/>
</dbReference>
<dbReference type="Pfam" id="PF02518">
    <property type="entry name" value="HATPase_c"/>
    <property type="match status" value="1"/>
</dbReference>
<evidence type="ECO:0000313" key="15">
    <source>
        <dbReference type="Proteomes" id="UP000217895"/>
    </source>
</evidence>
<dbReference type="PANTHER" id="PTHR43547:SF2">
    <property type="entry name" value="HYBRID SIGNAL TRANSDUCTION HISTIDINE KINASE C"/>
    <property type="match status" value="1"/>
</dbReference>
<dbReference type="AlphaFoldDB" id="A0A1Z4JLR8"/>
<dbReference type="InterPro" id="IPR035965">
    <property type="entry name" value="PAS-like_dom_sf"/>
</dbReference>
<dbReference type="Gene3D" id="3.30.450.20">
    <property type="entry name" value="PAS domain"/>
    <property type="match status" value="3"/>
</dbReference>
<evidence type="ECO:0000256" key="1">
    <source>
        <dbReference type="ARBA" id="ARBA00000085"/>
    </source>
</evidence>
<dbReference type="FunFam" id="3.30.565.10:FF:000010">
    <property type="entry name" value="Sensor histidine kinase RcsC"/>
    <property type="match status" value="1"/>
</dbReference>
<keyword evidence="5" id="KW-0808">Transferase</keyword>
<feature type="coiled-coil region" evidence="9">
    <location>
        <begin position="518"/>
        <end position="545"/>
    </location>
</feature>
<dbReference type="SMART" id="SM00086">
    <property type="entry name" value="PAC"/>
    <property type="match status" value="3"/>
</dbReference>
<dbReference type="PRINTS" id="PR00344">
    <property type="entry name" value="BCTRLSENSOR"/>
</dbReference>
<dbReference type="InterPro" id="IPR003661">
    <property type="entry name" value="HisK_dim/P_dom"/>
</dbReference>
<dbReference type="InterPro" id="IPR000014">
    <property type="entry name" value="PAS"/>
</dbReference>
<feature type="domain" description="PAC" evidence="13">
    <location>
        <begin position="351"/>
        <end position="403"/>
    </location>
</feature>
<sequence>MTQSQQTVLIVDDFFQDRQMYRRYLTNDPGITYTILEAESAFDGLKVCELQQIDGILLDFRLPDLDGLQFLAKLKAQGGKTFPPIVMIIEQEDESIADQAMKSGAEDYLVKSQITPNRLRLTLQTAIEHTALRRALQQTQQALRDSEERYQAIVQDQAVLICHFLPDGTLTFVNPAYCRYFGTTAETLLGQNFLHLIPEGAREQIQQQIDVLNTLTPDRPTLIQEHLVCRSNGEIGWQQWTNRAIFNSADQIIEFQAAGRDISEQKATELSLQQATERFELAVMATNGLIYDWNFKNNTVYRSRGLMDLCGYCPEEVDPSLQWWWQQIHPEDLARFDFSNLNEHLESLDRYCAEYRVRHRNGHYLWVEDRGLVVKDITGQPIRIVGSTIDISNRKQTEADLRESEARLKRLVDLNLIGIEFWDADGTVLDANDAFLNLVGYTREDLHAGKVNWRALTPPEQIQLSDASIEKMRQQTSDTLEKEYIRKDGSRISVLLGGVMFEGSHHRGISFVVDLTEQKQLQREREMLLAEAQNARAAAELANRTKDEFLAIVSHELRSPLNAILGWTKLLRSRQFDSARVEQALETIERNTQAQVKLIEDLLDVSRILRGQLRLDCVPIHLAPIITVVVANGQLAATTKQIRLCSTIEPEVGRILGDANRLQQILTNIVTNAIKFTPNGGHVTVSLEQVGNDAAISVTDTGQGISADFLPYIFERFRQVENSTTRSKDGLGLGLAIVRHLVELHGGTVQVESPGLNQGATFTVRFPLIDQVAQPTSIEPNPTIADLSKVKILIVDDVLDTCDYLQFVLSDFGATVAIAHSAAQAYGIFQQFVPDVLLSDIGMPEEDGYLLLQRIRQLPQGQSVKAIALTAFAKPEDCDRALGAGFQAHLAKPVEPDDLINAIVKVFNHA</sequence>
<dbReference type="EC" id="2.7.13.3" evidence="3"/>
<dbReference type="PROSITE" id="PS50110">
    <property type="entry name" value="RESPONSE_REGULATORY"/>
    <property type="match status" value="2"/>
</dbReference>
<evidence type="ECO:0000256" key="8">
    <source>
        <dbReference type="PROSITE-ProRule" id="PRU00169"/>
    </source>
</evidence>
<evidence type="ECO:0000259" key="13">
    <source>
        <dbReference type="PROSITE" id="PS50113"/>
    </source>
</evidence>
<dbReference type="EMBL" id="AP018203">
    <property type="protein sequence ID" value="BAY57694.1"/>
    <property type="molecule type" value="Genomic_DNA"/>
</dbReference>
<dbReference type="GO" id="GO:0000155">
    <property type="term" value="F:phosphorelay sensor kinase activity"/>
    <property type="evidence" value="ECO:0007669"/>
    <property type="project" value="InterPro"/>
</dbReference>
<dbReference type="CDD" id="cd00082">
    <property type="entry name" value="HisKA"/>
    <property type="match status" value="1"/>
</dbReference>
<keyword evidence="15" id="KW-1185">Reference proteome</keyword>
<dbReference type="SMART" id="SM00091">
    <property type="entry name" value="PAS"/>
    <property type="match status" value="3"/>
</dbReference>
<feature type="modified residue" description="4-aspartylphosphate" evidence="8">
    <location>
        <position position="840"/>
    </location>
</feature>
<dbReference type="Pfam" id="PF08447">
    <property type="entry name" value="PAS_3"/>
    <property type="match status" value="1"/>
</dbReference>
<name>A0A1Z4JLR8_LEPBY</name>
<feature type="domain" description="Response regulatory" evidence="11">
    <location>
        <begin position="7"/>
        <end position="126"/>
    </location>
</feature>
<dbReference type="InterPro" id="IPR013655">
    <property type="entry name" value="PAS_fold_3"/>
</dbReference>
<dbReference type="CDD" id="cd17580">
    <property type="entry name" value="REC_2_DhkD-like"/>
    <property type="match status" value="1"/>
</dbReference>
<dbReference type="SUPFAM" id="SSF55874">
    <property type="entry name" value="ATPase domain of HSP90 chaperone/DNA topoisomerase II/histidine kinase"/>
    <property type="match status" value="1"/>
</dbReference>
<evidence type="ECO:0000256" key="4">
    <source>
        <dbReference type="ARBA" id="ARBA00022553"/>
    </source>
</evidence>
<dbReference type="SMART" id="SM00448">
    <property type="entry name" value="REC"/>
    <property type="match status" value="2"/>
</dbReference>
<dbReference type="NCBIfam" id="TIGR00229">
    <property type="entry name" value="sensory_box"/>
    <property type="match status" value="3"/>
</dbReference>
<dbReference type="SUPFAM" id="SSF55785">
    <property type="entry name" value="PYP-like sensor domain (PAS domain)"/>
    <property type="match status" value="3"/>
</dbReference>
<dbReference type="InterPro" id="IPR036097">
    <property type="entry name" value="HisK_dim/P_sf"/>
</dbReference>
<evidence type="ECO:0000256" key="6">
    <source>
        <dbReference type="ARBA" id="ARBA00023012"/>
    </source>
</evidence>
<dbReference type="InterPro" id="IPR013656">
    <property type="entry name" value="PAS_4"/>
</dbReference>
<dbReference type="PROSITE" id="PS50113">
    <property type="entry name" value="PAC"/>
    <property type="match status" value="2"/>
</dbReference>
<keyword evidence="9" id="KW-0175">Coiled coil</keyword>
<accession>A0A1Z4JLR8</accession>
<dbReference type="CDD" id="cd00156">
    <property type="entry name" value="REC"/>
    <property type="match status" value="1"/>
</dbReference>
<dbReference type="PANTHER" id="PTHR43547">
    <property type="entry name" value="TWO-COMPONENT HISTIDINE KINASE"/>
    <property type="match status" value="1"/>
</dbReference>
<dbReference type="InterPro" id="IPR001789">
    <property type="entry name" value="Sig_transdc_resp-reg_receiver"/>
</dbReference>